<dbReference type="Proteomes" id="UP001054945">
    <property type="component" value="Unassembled WGS sequence"/>
</dbReference>
<accession>A0AAV4SK46</accession>
<proteinExistence type="predicted"/>
<gene>
    <name evidence="1" type="ORF">CEXT_107411</name>
</gene>
<comment type="caution">
    <text evidence="1">The sequence shown here is derived from an EMBL/GenBank/DDBJ whole genome shotgun (WGS) entry which is preliminary data.</text>
</comment>
<dbReference type="AlphaFoldDB" id="A0AAV4SK46"/>
<evidence type="ECO:0000313" key="2">
    <source>
        <dbReference type="Proteomes" id="UP001054945"/>
    </source>
</evidence>
<organism evidence="1 2">
    <name type="scientific">Caerostris extrusa</name>
    <name type="common">Bark spider</name>
    <name type="synonym">Caerostris bankana</name>
    <dbReference type="NCBI Taxonomy" id="172846"/>
    <lineage>
        <taxon>Eukaryota</taxon>
        <taxon>Metazoa</taxon>
        <taxon>Ecdysozoa</taxon>
        <taxon>Arthropoda</taxon>
        <taxon>Chelicerata</taxon>
        <taxon>Arachnida</taxon>
        <taxon>Araneae</taxon>
        <taxon>Araneomorphae</taxon>
        <taxon>Entelegynae</taxon>
        <taxon>Araneoidea</taxon>
        <taxon>Araneidae</taxon>
        <taxon>Caerostris</taxon>
    </lineage>
</organism>
<keyword evidence="2" id="KW-1185">Reference proteome</keyword>
<name>A0AAV4SK46_CAEEX</name>
<protein>
    <submittedName>
        <fullName evidence="1">Uncharacterized protein</fullName>
    </submittedName>
</protein>
<dbReference type="EMBL" id="BPLR01009759">
    <property type="protein sequence ID" value="GIY34369.1"/>
    <property type="molecule type" value="Genomic_DNA"/>
</dbReference>
<sequence>MWNPFDGFQIELELVWSFGSFKSAYALPPLLLKKIFSSLNYGKQGGNDHSTNPHSTKFSYQPLGKVAEDTKKEKKKKFFLKEIYFLQMDSTTFFFFLRLHHYKTDGPLSDWQISDLAPVGTKTRWSSKLDD</sequence>
<evidence type="ECO:0000313" key="1">
    <source>
        <dbReference type="EMBL" id="GIY34369.1"/>
    </source>
</evidence>
<reference evidence="1 2" key="1">
    <citation type="submission" date="2021-06" db="EMBL/GenBank/DDBJ databases">
        <title>Caerostris extrusa draft genome.</title>
        <authorList>
            <person name="Kono N."/>
            <person name="Arakawa K."/>
        </authorList>
    </citation>
    <scope>NUCLEOTIDE SEQUENCE [LARGE SCALE GENOMIC DNA]</scope>
</reference>